<accession>A0A1I8FIK5</accession>
<name>A0A1I8FIK5_9PLAT</name>
<evidence type="ECO:0000313" key="2">
    <source>
        <dbReference type="Proteomes" id="UP000095280"/>
    </source>
</evidence>
<sequence>MPCQNKRAVTGKAPCDAGKKNYVFMGTSFSLNDSKLKCLRPVQFNNMGPRCWRRDEVHPMPNAVFTSAAIAMLITSAASFRRSARPATGGSLRGQAGEQPGNSAAKPQ</sequence>
<protein>
    <submittedName>
        <fullName evidence="3">Kringle domain-containing protein</fullName>
    </submittedName>
</protein>
<evidence type="ECO:0000256" key="1">
    <source>
        <dbReference type="SAM" id="MobiDB-lite"/>
    </source>
</evidence>
<evidence type="ECO:0000313" key="3">
    <source>
        <dbReference type="WBParaSite" id="maker-unitig_36125-snap-gene-0.1-mRNA-1"/>
    </source>
</evidence>
<dbReference type="AlphaFoldDB" id="A0A1I8FIK5"/>
<dbReference type="Proteomes" id="UP000095280">
    <property type="component" value="Unplaced"/>
</dbReference>
<keyword evidence="2" id="KW-1185">Reference proteome</keyword>
<reference evidence="3" key="1">
    <citation type="submission" date="2016-11" db="UniProtKB">
        <authorList>
            <consortium name="WormBaseParasite"/>
        </authorList>
    </citation>
    <scope>IDENTIFICATION</scope>
</reference>
<organism evidence="2 3">
    <name type="scientific">Macrostomum lignano</name>
    <dbReference type="NCBI Taxonomy" id="282301"/>
    <lineage>
        <taxon>Eukaryota</taxon>
        <taxon>Metazoa</taxon>
        <taxon>Spiralia</taxon>
        <taxon>Lophotrochozoa</taxon>
        <taxon>Platyhelminthes</taxon>
        <taxon>Rhabditophora</taxon>
        <taxon>Macrostomorpha</taxon>
        <taxon>Macrostomida</taxon>
        <taxon>Macrostomidae</taxon>
        <taxon>Macrostomum</taxon>
    </lineage>
</organism>
<feature type="region of interest" description="Disordered" evidence="1">
    <location>
        <begin position="84"/>
        <end position="108"/>
    </location>
</feature>
<proteinExistence type="predicted"/>
<dbReference type="WBParaSite" id="maker-unitig_36125-snap-gene-0.1-mRNA-1">
    <property type="protein sequence ID" value="maker-unitig_36125-snap-gene-0.1-mRNA-1"/>
    <property type="gene ID" value="maker-unitig_36125-snap-gene-0.1"/>
</dbReference>